<reference evidence="3" key="2">
    <citation type="journal article" date="2023" name="IMA Fungus">
        <title>Comparative genomic study of the Penicillium genus elucidates a diverse pangenome and 15 lateral gene transfer events.</title>
        <authorList>
            <person name="Petersen C."/>
            <person name="Sorensen T."/>
            <person name="Nielsen M.R."/>
            <person name="Sondergaard T.E."/>
            <person name="Sorensen J.L."/>
            <person name="Fitzpatrick D.A."/>
            <person name="Frisvad J.C."/>
            <person name="Nielsen K.L."/>
        </authorList>
    </citation>
    <scope>NUCLEOTIDE SEQUENCE</scope>
    <source>
        <strain evidence="3">IBT 15544</strain>
    </source>
</reference>
<dbReference type="EMBL" id="JAPQKR010000005">
    <property type="protein sequence ID" value="KAJ5215511.1"/>
    <property type="molecule type" value="Genomic_DNA"/>
</dbReference>
<dbReference type="EMBL" id="JAPQKR010000005">
    <property type="protein sequence ID" value="KAJ5215572.1"/>
    <property type="molecule type" value="Genomic_DNA"/>
</dbReference>
<accession>A0A9W9N999</accession>
<dbReference type="OrthoDB" id="4303406at2759"/>
<dbReference type="RefSeq" id="XP_058311324.1">
    <property type="nucleotide sequence ID" value="XM_058448980.1"/>
</dbReference>
<sequence>MKHQKSLCHIQKLTQKLHRVLEEHRPSISRARSDSSALGDPFEWERVRRSAAPSPEASLGGNDEQFEEGIPGTVRKSPWTASPGSMIS</sequence>
<dbReference type="GeneID" id="83176281"/>
<proteinExistence type="predicted"/>
<dbReference type="AlphaFoldDB" id="A0A9W9N999"/>
<comment type="caution">
    <text evidence="3">The sequence shown here is derived from an EMBL/GenBank/DDBJ whole genome shotgun (WGS) entry which is preliminary data.</text>
</comment>
<protein>
    <submittedName>
        <fullName evidence="3">Uncharacterized protein</fullName>
    </submittedName>
</protein>
<reference evidence="3" key="1">
    <citation type="submission" date="2022-12" db="EMBL/GenBank/DDBJ databases">
        <authorList>
            <person name="Petersen C."/>
        </authorList>
    </citation>
    <scope>NUCLEOTIDE SEQUENCE</scope>
    <source>
        <strain evidence="3">IBT 15544</strain>
    </source>
</reference>
<feature type="region of interest" description="Disordered" evidence="1">
    <location>
        <begin position="24"/>
        <end position="88"/>
    </location>
</feature>
<evidence type="ECO:0000256" key="1">
    <source>
        <dbReference type="SAM" id="MobiDB-lite"/>
    </source>
</evidence>
<keyword evidence="4" id="KW-1185">Reference proteome</keyword>
<feature type="compositionally biased region" description="Polar residues" evidence="1">
    <location>
        <begin position="79"/>
        <end position="88"/>
    </location>
</feature>
<gene>
    <name evidence="2" type="ORF">N7498_001918</name>
    <name evidence="3" type="ORF">N7498_001979</name>
</gene>
<evidence type="ECO:0000313" key="2">
    <source>
        <dbReference type="EMBL" id="KAJ5215511.1"/>
    </source>
</evidence>
<evidence type="ECO:0000313" key="3">
    <source>
        <dbReference type="EMBL" id="KAJ5215572.1"/>
    </source>
</evidence>
<organism evidence="3 4">
    <name type="scientific">Penicillium cinerascens</name>
    <dbReference type="NCBI Taxonomy" id="70096"/>
    <lineage>
        <taxon>Eukaryota</taxon>
        <taxon>Fungi</taxon>
        <taxon>Dikarya</taxon>
        <taxon>Ascomycota</taxon>
        <taxon>Pezizomycotina</taxon>
        <taxon>Eurotiomycetes</taxon>
        <taxon>Eurotiomycetidae</taxon>
        <taxon>Eurotiales</taxon>
        <taxon>Aspergillaceae</taxon>
        <taxon>Penicillium</taxon>
    </lineage>
</organism>
<evidence type="ECO:0000313" key="4">
    <source>
        <dbReference type="Proteomes" id="UP001150904"/>
    </source>
</evidence>
<name>A0A9W9N999_9EURO</name>
<dbReference type="Proteomes" id="UP001150904">
    <property type="component" value="Unassembled WGS sequence"/>
</dbReference>